<dbReference type="InterPro" id="IPR016181">
    <property type="entry name" value="Acyl_CoA_acyltransferase"/>
</dbReference>
<dbReference type="SUPFAM" id="SSF55729">
    <property type="entry name" value="Acyl-CoA N-acyltransferases (Nat)"/>
    <property type="match status" value="1"/>
</dbReference>
<reference evidence="2 3" key="1">
    <citation type="submission" date="2019-07" db="EMBL/GenBank/DDBJ databases">
        <title>Whole genome shotgun sequence of Deinococcus cellulosilyticus NBRC 106333.</title>
        <authorList>
            <person name="Hosoyama A."/>
            <person name="Uohara A."/>
            <person name="Ohji S."/>
            <person name="Ichikawa N."/>
        </authorList>
    </citation>
    <scope>NUCLEOTIDE SEQUENCE [LARGE SCALE GENOMIC DNA]</scope>
    <source>
        <strain evidence="2 3">NBRC 106333</strain>
    </source>
</reference>
<accession>A0A511MWF0</accession>
<proteinExistence type="predicted"/>
<feature type="domain" description="N-acetyltransferase" evidence="1">
    <location>
        <begin position="120"/>
        <end position="259"/>
    </location>
</feature>
<organism evidence="2 3">
    <name type="scientific">Deinococcus cellulosilyticus (strain DSM 18568 / NBRC 106333 / KACC 11606 / 5516J-15)</name>
    <dbReference type="NCBI Taxonomy" id="1223518"/>
    <lineage>
        <taxon>Bacteria</taxon>
        <taxon>Thermotogati</taxon>
        <taxon>Deinococcota</taxon>
        <taxon>Deinococci</taxon>
        <taxon>Deinococcales</taxon>
        <taxon>Deinococcaceae</taxon>
        <taxon>Deinococcus</taxon>
    </lineage>
</organism>
<dbReference type="GO" id="GO:0016747">
    <property type="term" value="F:acyltransferase activity, transferring groups other than amino-acyl groups"/>
    <property type="evidence" value="ECO:0007669"/>
    <property type="project" value="InterPro"/>
</dbReference>
<gene>
    <name evidence="2" type="ORF">DC3_05150</name>
</gene>
<evidence type="ECO:0000313" key="3">
    <source>
        <dbReference type="Proteomes" id="UP000321306"/>
    </source>
</evidence>
<name>A0A511MWF0_DEIC1</name>
<dbReference type="OrthoDB" id="2350893at2"/>
<evidence type="ECO:0000313" key="2">
    <source>
        <dbReference type="EMBL" id="GEM44880.1"/>
    </source>
</evidence>
<dbReference type="PROSITE" id="PS51186">
    <property type="entry name" value="GNAT"/>
    <property type="match status" value="1"/>
</dbReference>
<dbReference type="Proteomes" id="UP000321306">
    <property type="component" value="Unassembled WGS sequence"/>
</dbReference>
<evidence type="ECO:0000259" key="1">
    <source>
        <dbReference type="PROSITE" id="PS51186"/>
    </source>
</evidence>
<dbReference type="InterPro" id="IPR000182">
    <property type="entry name" value="GNAT_dom"/>
</dbReference>
<comment type="caution">
    <text evidence="2">The sequence shown here is derived from an EMBL/GenBank/DDBJ whole genome shotgun (WGS) entry which is preliminary data.</text>
</comment>
<sequence>MDLEMLEFSEARAFVAQYQHAPASFGLSTSWQGNVCQLLAPKLDVFMFNRLIGTDWSGDWESLLLPYQQAGLQKYGIQVAPSLLTTELKNRIEAAGLEHRSNWVKMYRRAGDAPDVYTPFRIERIDSRHAAHFAEVVTLGFQMPAFLRPWVANLVGIPGWVSYLAFKDNTPVGAGALYTQGEVGWLGLGCTLPEHRNQGSQGAIMRTRIRDAHDLGCQWVVVETGEETPEHPNPSYHNMVRMGFKLAYSRMNFLARSIQ</sequence>
<dbReference type="AlphaFoldDB" id="A0A511MWF0"/>
<dbReference type="EMBL" id="BJXB01000002">
    <property type="protein sequence ID" value="GEM44880.1"/>
    <property type="molecule type" value="Genomic_DNA"/>
</dbReference>
<keyword evidence="3" id="KW-1185">Reference proteome</keyword>
<protein>
    <recommendedName>
        <fullName evidence="1">N-acetyltransferase domain-containing protein</fullName>
    </recommendedName>
</protein>
<dbReference type="Gene3D" id="3.40.630.30">
    <property type="match status" value="1"/>
</dbReference>
<dbReference type="CDD" id="cd04301">
    <property type="entry name" value="NAT_SF"/>
    <property type="match status" value="1"/>
</dbReference>
<dbReference type="RefSeq" id="WP_146882026.1">
    <property type="nucleotide sequence ID" value="NZ_BJXB01000002.1"/>
</dbReference>